<evidence type="ECO:0000313" key="3">
    <source>
        <dbReference type="Proteomes" id="UP000231501"/>
    </source>
</evidence>
<reference evidence="2 3" key="1">
    <citation type="submission" date="2017-11" db="EMBL/GenBank/DDBJ databases">
        <title>Draft genome sequence of Mitsuaria sp. HWN-4.</title>
        <authorList>
            <person name="Gundlapally S.R."/>
        </authorList>
    </citation>
    <scope>NUCLEOTIDE SEQUENCE [LARGE SCALE GENOMIC DNA]</scope>
    <source>
        <strain evidence="2 3">HWN-4</strain>
    </source>
</reference>
<dbReference type="EMBL" id="PEOG01000045">
    <property type="protein sequence ID" value="PIM52094.1"/>
    <property type="molecule type" value="Genomic_DNA"/>
</dbReference>
<dbReference type="RefSeq" id="WP_099862647.1">
    <property type="nucleotide sequence ID" value="NZ_PEOG01000045.1"/>
</dbReference>
<gene>
    <name evidence="2" type="ORF">CS062_16195</name>
</gene>
<feature type="compositionally biased region" description="Acidic residues" evidence="1">
    <location>
        <begin position="94"/>
        <end position="105"/>
    </location>
</feature>
<sequence length="137" mass="14221">MKLQTTIKPRRDGTVIVRGANGQPFTFAPDSFGDLVCDVDDPALLERLLNSEDFGPIDPADFQAASTLVAPVGTLLDSALDAVGHTPEGSPPGEGEDEPDDEGDENAAPVEGAAELPSAPIEGAAAQAAVRQSRRRT</sequence>
<protein>
    <submittedName>
        <fullName evidence="2">Uncharacterized protein</fullName>
    </submittedName>
</protein>
<dbReference type="Proteomes" id="UP000231501">
    <property type="component" value="Unassembled WGS sequence"/>
</dbReference>
<name>A0A2G9C8X6_9BURK</name>
<evidence type="ECO:0000256" key="1">
    <source>
        <dbReference type="SAM" id="MobiDB-lite"/>
    </source>
</evidence>
<accession>A0A2G9C8X6</accession>
<proteinExistence type="predicted"/>
<comment type="caution">
    <text evidence="2">The sequence shown here is derived from an EMBL/GenBank/DDBJ whole genome shotgun (WGS) entry which is preliminary data.</text>
</comment>
<dbReference type="AlphaFoldDB" id="A0A2G9C8X6"/>
<dbReference type="OrthoDB" id="9156853at2"/>
<feature type="region of interest" description="Disordered" evidence="1">
    <location>
        <begin position="79"/>
        <end position="137"/>
    </location>
</feature>
<keyword evidence="3" id="KW-1185">Reference proteome</keyword>
<evidence type="ECO:0000313" key="2">
    <source>
        <dbReference type="EMBL" id="PIM52094.1"/>
    </source>
</evidence>
<organism evidence="2 3">
    <name type="scientific">Roseateles chitinivorans</name>
    <dbReference type="NCBI Taxonomy" id="2917965"/>
    <lineage>
        <taxon>Bacteria</taxon>
        <taxon>Pseudomonadati</taxon>
        <taxon>Pseudomonadota</taxon>
        <taxon>Betaproteobacteria</taxon>
        <taxon>Burkholderiales</taxon>
        <taxon>Sphaerotilaceae</taxon>
        <taxon>Roseateles</taxon>
    </lineage>
</organism>